<dbReference type="NCBIfam" id="NF033542">
    <property type="entry name" value="transpos_IS110"/>
    <property type="match status" value="1"/>
</dbReference>
<dbReference type="OrthoDB" id="5422850at2"/>
<dbReference type="InterPro" id="IPR047650">
    <property type="entry name" value="Transpos_IS110"/>
</dbReference>
<dbReference type="InterPro" id="IPR003346">
    <property type="entry name" value="Transposase_20"/>
</dbReference>
<gene>
    <name evidence="2" type="ORF">dsmv_3291</name>
</gene>
<dbReference type="PANTHER" id="PTHR33055:SF3">
    <property type="entry name" value="PUTATIVE TRANSPOSASE FOR IS117-RELATED"/>
    <property type="match status" value="1"/>
</dbReference>
<name>S7TD83_DESML</name>
<dbReference type="RefSeq" id="WP_020878381.1">
    <property type="nucleotide sequence ID" value="NZ_ATHJ01000114.1"/>
</dbReference>
<keyword evidence="3" id="KW-1185">Reference proteome</keyword>
<proteinExistence type="predicted"/>
<dbReference type="EMBL" id="ATHJ01000114">
    <property type="protein sequence ID" value="EPR34525.1"/>
    <property type="molecule type" value="Genomic_DNA"/>
</dbReference>
<dbReference type="PANTHER" id="PTHR33055">
    <property type="entry name" value="TRANSPOSASE FOR INSERTION SEQUENCE ELEMENT IS1111A"/>
    <property type="match status" value="1"/>
</dbReference>
<feature type="non-terminal residue" evidence="2">
    <location>
        <position position="1"/>
    </location>
</feature>
<accession>S7TD83</accession>
<organism evidence="2 3">
    <name type="scientific">Desulfococcus multivorans DSM 2059</name>
    <dbReference type="NCBI Taxonomy" id="1121405"/>
    <lineage>
        <taxon>Bacteria</taxon>
        <taxon>Pseudomonadati</taxon>
        <taxon>Thermodesulfobacteriota</taxon>
        <taxon>Desulfobacteria</taxon>
        <taxon>Desulfobacterales</taxon>
        <taxon>Desulfococcaceae</taxon>
        <taxon>Desulfococcus</taxon>
    </lineage>
</organism>
<evidence type="ECO:0000259" key="1">
    <source>
        <dbReference type="Pfam" id="PF02371"/>
    </source>
</evidence>
<dbReference type="PATRIC" id="fig|1121405.3.peg.3781"/>
<dbReference type="Proteomes" id="UP000014977">
    <property type="component" value="Unassembled WGS sequence"/>
</dbReference>
<evidence type="ECO:0000313" key="3">
    <source>
        <dbReference type="Proteomes" id="UP000014977"/>
    </source>
</evidence>
<dbReference type="eggNOG" id="COG3547">
    <property type="taxonomic scope" value="Bacteria"/>
</dbReference>
<dbReference type="AlphaFoldDB" id="S7TD83"/>
<dbReference type="GO" id="GO:0003677">
    <property type="term" value="F:DNA binding"/>
    <property type="evidence" value="ECO:0007669"/>
    <property type="project" value="InterPro"/>
</dbReference>
<feature type="domain" description="Transposase IS116/IS110/IS902 C-terminal" evidence="1">
    <location>
        <begin position="111"/>
        <end position="189"/>
    </location>
</feature>
<dbReference type="Pfam" id="PF02371">
    <property type="entry name" value="Transposase_20"/>
    <property type="match status" value="1"/>
</dbReference>
<dbReference type="GO" id="GO:0006313">
    <property type="term" value="P:DNA transposition"/>
    <property type="evidence" value="ECO:0007669"/>
    <property type="project" value="InterPro"/>
</dbReference>
<evidence type="ECO:0000313" key="2">
    <source>
        <dbReference type="EMBL" id="EPR34525.1"/>
    </source>
</evidence>
<reference evidence="2 3" key="1">
    <citation type="journal article" date="2013" name="Genome Announc.">
        <title>Draft genome sequences for three mercury-methylating, sulfate-reducing bacteria.</title>
        <authorList>
            <person name="Brown S.D."/>
            <person name="Hurt R.A.Jr."/>
            <person name="Gilmour C.C."/>
            <person name="Elias D.A."/>
        </authorList>
    </citation>
    <scope>NUCLEOTIDE SEQUENCE [LARGE SCALE GENOMIC DNA]</scope>
    <source>
        <strain evidence="2 3">DSM 2059</strain>
    </source>
</reference>
<protein>
    <submittedName>
        <fullName evidence="2">Transposase IS116/IS110/IS902 family protein</fullName>
    </submittedName>
</protein>
<sequence length="256" mass="28917">GELTAIYVPDTQDEAMRDLSRAREDAVVAGRKAKQRLNAFLLRHGITYSGKTKWSKAYFNWLSDIAMPHPAQQIAFQEYIDAVHESLDRIERLTEQIRQMVPAWRLADVVEALQAARGVSLIVAVTLLSEIGDLNRFQHPRQLMAYLGLVPSEHSSGGSIKRGGITKTGNSHARRALIEAAWAYRMQPRVSRVLIKRQENLSDPVRQVAWKAQLRLCAKYRRIMAKGKPKQVVITAIARELSAFLWAIAKQLQPVT</sequence>
<dbReference type="GO" id="GO:0004803">
    <property type="term" value="F:transposase activity"/>
    <property type="evidence" value="ECO:0007669"/>
    <property type="project" value="InterPro"/>
</dbReference>
<comment type="caution">
    <text evidence="2">The sequence shown here is derived from an EMBL/GenBank/DDBJ whole genome shotgun (WGS) entry which is preliminary data.</text>
</comment>